<keyword evidence="3" id="KW-1185">Reference proteome</keyword>
<feature type="domain" description="AB hydrolase-1" evidence="1">
    <location>
        <begin position="66"/>
        <end position="193"/>
    </location>
</feature>
<evidence type="ECO:0000313" key="2">
    <source>
        <dbReference type="EMBL" id="SAL75808.1"/>
    </source>
</evidence>
<dbReference type="EMBL" id="FCOL02000035">
    <property type="protein sequence ID" value="SAL75808.1"/>
    <property type="molecule type" value="Genomic_DNA"/>
</dbReference>
<dbReference type="PRINTS" id="PR00412">
    <property type="entry name" value="EPOXHYDRLASE"/>
</dbReference>
<dbReference type="InterPro" id="IPR029058">
    <property type="entry name" value="AB_hydrolase_fold"/>
</dbReference>
<accession>A0A158K3W9</accession>
<evidence type="ECO:0000313" key="3">
    <source>
        <dbReference type="Proteomes" id="UP000054925"/>
    </source>
</evidence>
<organism evidence="2 3">
    <name type="scientific">Caballeronia terrestris</name>
    <dbReference type="NCBI Taxonomy" id="1226301"/>
    <lineage>
        <taxon>Bacteria</taxon>
        <taxon>Pseudomonadati</taxon>
        <taxon>Pseudomonadota</taxon>
        <taxon>Betaproteobacteria</taxon>
        <taxon>Burkholderiales</taxon>
        <taxon>Burkholderiaceae</taxon>
        <taxon>Caballeronia</taxon>
    </lineage>
</organism>
<dbReference type="Gene3D" id="3.40.50.1820">
    <property type="entry name" value="alpha/beta hydrolase"/>
    <property type="match status" value="1"/>
</dbReference>
<comment type="caution">
    <text evidence="2">The sequence shown here is derived from an EMBL/GenBank/DDBJ whole genome shotgun (WGS) entry which is preliminary data.</text>
</comment>
<proteinExistence type="predicted"/>
<dbReference type="GO" id="GO:0016020">
    <property type="term" value="C:membrane"/>
    <property type="evidence" value="ECO:0007669"/>
    <property type="project" value="TreeGrafter"/>
</dbReference>
<sequence>MLGGFPRKSSVSSKVMLVNRYAACGAHTMIRTRHDENATMPFEDYQPFRVDAAGPDIFGMKGGSGPPLLLMHGHPQTHEIWHKCAPVLAQHFTVIATDLRGYGASGKPKSDAEHKPYSKRAMAADQVAVMRHFGFERFLVCAHDRGARVAHRMALDFPEAVDRLMLLDIAPTLAMYEATNREFATAYFHWFFLIQPSPLPELLVGGNTNAYIERVMGSRHAGLKPFAPHALQAYRDALASPGAVFAMCEDYRASASIDLEHDRADLERGHKIACPLRVLWGKEGVIERCFEPLDEWRRVARDVSGRALPCGHYIPEEEPQALLEEVLSFFEASER</sequence>
<dbReference type="SUPFAM" id="SSF53474">
    <property type="entry name" value="alpha/beta-Hydrolases"/>
    <property type="match status" value="1"/>
</dbReference>
<dbReference type="GO" id="GO:0047372">
    <property type="term" value="F:monoacylglycerol lipase activity"/>
    <property type="evidence" value="ECO:0007669"/>
    <property type="project" value="TreeGrafter"/>
</dbReference>
<dbReference type="InterPro" id="IPR000639">
    <property type="entry name" value="Epox_hydrolase-like"/>
</dbReference>
<gene>
    <name evidence="2" type="ORF">AWB67_04824</name>
</gene>
<dbReference type="AlphaFoldDB" id="A0A158K3W9"/>
<dbReference type="Proteomes" id="UP000054925">
    <property type="component" value="Unassembled WGS sequence"/>
</dbReference>
<dbReference type="GO" id="GO:0046464">
    <property type="term" value="P:acylglycerol catabolic process"/>
    <property type="evidence" value="ECO:0007669"/>
    <property type="project" value="TreeGrafter"/>
</dbReference>
<protein>
    <submittedName>
        <fullName evidence="2">Hydrolase</fullName>
    </submittedName>
</protein>
<name>A0A158K3W9_9BURK</name>
<dbReference type="PANTHER" id="PTHR43798:SF33">
    <property type="entry name" value="HYDROLASE, PUTATIVE (AFU_ORTHOLOGUE AFUA_2G14860)-RELATED"/>
    <property type="match status" value="1"/>
</dbReference>
<dbReference type="InterPro" id="IPR000073">
    <property type="entry name" value="AB_hydrolase_1"/>
</dbReference>
<dbReference type="Pfam" id="PF00561">
    <property type="entry name" value="Abhydrolase_1"/>
    <property type="match status" value="1"/>
</dbReference>
<dbReference type="PANTHER" id="PTHR43798">
    <property type="entry name" value="MONOACYLGLYCEROL LIPASE"/>
    <property type="match status" value="1"/>
</dbReference>
<keyword evidence="2" id="KW-0378">Hydrolase</keyword>
<evidence type="ECO:0000259" key="1">
    <source>
        <dbReference type="Pfam" id="PF00561"/>
    </source>
</evidence>
<reference evidence="2" key="1">
    <citation type="submission" date="2016-01" db="EMBL/GenBank/DDBJ databases">
        <authorList>
            <person name="Peeters C."/>
        </authorList>
    </citation>
    <scope>NUCLEOTIDE SEQUENCE [LARGE SCALE GENOMIC DNA]</scope>
    <source>
        <strain evidence="2">LMG 22937</strain>
    </source>
</reference>
<dbReference type="InterPro" id="IPR050266">
    <property type="entry name" value="AB_hydrolase_sf"/>
</dbReference>